<dbReference type="AlphaFoldDB" id="A0A6G0WRC6"/>
<dbReference type="EMBL" id="VJMJ01000159">
    <property type="protein sequence ID" value="KAF0729952.1"/>
    <property type="molecule type" value="Genomic_DNA"/>
</dbReference>
<keyword evidence="2" id="KW-1185">Reference proteome</keyword>
<dbReference type="Proteomes" id="UP000481153">
    <property type="component" value="Unassembled WGS sequence"/>
</dbReference>
<comment type="caution">
    <text evidence="1">The sequence shown here is derived from an EMBL/GenBank/DDBJ whole genome shotgun (WGS) entry which is preliminary data.</text>
</comment>
<dbReference type="VEuPathDB" id="FungiDB:AeMF1_009832"/>
<name>A0A6G0WRC6_9STRA</name>
<evidence type="ECO:0008006" key="3">
    <source>
        <dbReference type="Google" id="ProtNLM"/>
    </source>
</evidence>
<evidence type="ECO:0000313" key="2">
    <source>
        <dbReference type="Proteomes" id="UP000481153"/>
    </source>
</evidence>
<evidence type="ECO:0000313" key="1">
    <source>
        <dbReference type="EMBL" id="KAF0729952.1"/>
    </source>
</evidence>
<sequence>MMNAPMAMPTPSMRPTQPMAGAKDETLVEVEYTDLYRNIGLGLRVERASESGVGAVLVSSTLQAPPAVRALPPYQYRVWMIGPLNVSLILFKDIEARLNLLGTPYPITIVFKKCETFFTLQFPPPAQKLNLKIIQHGGPPGIGDGSGSNTCKIVEYIKPFKFSGDVPTLAMGHHMLDTINGRSLAGLQYIEVVDCIRQASFPLTITVRLEPNEEALAKVRADAEMYDRMQVEACRARFLTCDCAHCATVRLLLGNAGVYSDQLYP</sequence>
<gene>
    <name evidence="1" type="ORF">Ae201684_012591</name>
</gene>
<dbReference type="OrthoDB" id="60852at2759"/>
<reference evidence="1 2" key="1">
    <citation type="submission" date="2019-07" db="EMBL/GenBank/DDBJ databases">
        <title>Genomics analysis of Aphanomyces spp. identifies a new class of oomycete effector associated with host adaptation.</title>
        <authorList>
            <person name="Gaulin E."/>
        </authorList>
    </citation>
    <scope>NUCLEOTIDE SEQUENCE [LARGE SCALE GENOMIC DNA]</scope>
    <source>
        <strain evidence="1 2">ATCC 201684</strain>
    </source>
</reference>
<organism evidence="1 2">
    <name type="scientific">Aphanomyces euteiches</name>
    <dbReference type="NCBI Taxonomy" id="100861"/>
    <lineage>
        <taxon>Eukaryota</taxon>
        <taxon>Sar</taxon>
        <taxon>Stramenopiles</taxon>
        <taxon>Oomycota</taxon>
        <taxon>Saprolegniomycetes</taxon>
        <taxon>Saprolegniales</taxon>
        <taxon>Verrucalvaceae</taxon>
        <taxon>Aphanomyces</taxon>
    </lineage>
</organism>
<accession>A0A6G0WRC6</accession>
<protein>
    <recommendedName>
        <fullName evidence="3">PDZ domain-containing protein</fullName>
    </recommendedName>
</protein>
<proteinExistence type="predicted"/>